<keyword evidence="1" id="KW-1133">Transmembrane helix</keyword>
<dbReference type="EMBL" id="KE747843">
    <property type="protein sequence ID" value="RMZ73870.1"/>
    <property type="molecule type" value="Genomic_DNA"/>
</dbReference>
<organism evidence="2 3">
    <name type="scientific">Pyrenophora seminiperda CCB06</name>
    <dbReference type="NCBI Taxonomy" id="1302712"/>
    <lineage>
        <taxon>Eukaryota</taxon>
        <taxon>Fungi</taxon>
        <taxon>Dikarya</taxon>
        <taxon>Ascomycota</taxon>
        <taxon>Pezizomycotina</taxon>
        <taxon>Dothideomycetes</taxon>
        <taxon>Pleosporomycetidae</taxon>
        <taxon>Pleosporales</taxon>
        <taxon>Pleosporineae</taxon>
        <taxon>Pleosporaceae</taxon>
        <taxon>Pyrenophora</taxon>
    </lineage>
</organism>
<reference evidence="2 3" key="1">
    <citation type="journal article" date="2014" name="PLoS ONE">
        <title>De novo Genome Assembly of the Fungal Plant Pathogen Pyrenophora semeniperda.</title>
        <authorList>
            <person name="Soliai M.M."/>
            <person name="Meyer S.E."/>
            <person name="Udall J.A."/>
            <person name="Elzinga D.E."/>
            <person name="Hermansen R.A."/>
            <person name="Bodily P.M."/>
            <person name="Hart A.A."/>
            <person name="Coleman C.E."/>
        </authorList>
    </citation>
    <scope>NUCLEOTIDE SEQUENCE [LARGE SCALE GENOMIC DNA]</scope>
    <source>
        <strain evidence="2 3">CCB06</strain>
        <tissue evidence="2">Mycelium</tissue>
    </source>
</reference>
<evidence type="ECO:0008006" key="4">
    <source>
        <dbReference type="Google" id="ProtNLM"/>
    </source>
</evidence>
<evidence type="ECO:0000313" key="3">
    <source>
        <dbReference type="Proteomes" id="UP000265663"/>
    </source>
</evidence>
<dbReference type="Pfam" id="PF08592">
    <property type="entry name" value="Anthrone_oxy"/>
    <property type="match status" value="1"/>
</dbReference>
<keyword evidence="3" id="KW-1185">Reference proteome</keyword>
<protein>
    <recommendedName>
        <fullName evidence="4">DUF1772-domain-containing protein</fullName>
    </recommendedName>
</protein>
<feature type="transmembrane region" description="Helical" evidence="1">
    <location>
        <begin position="30"/>
        <end position="56"/>
    </location>
</feature>
<dbReference type="OrthoDB" id="3648235at2759"/>
<dbReference type="AlphaFoldDB" id="A0A3M7MHB6"/>
<keyword evidence="1" id="KW-0472">Membrane</keyword>
<gene>
    <name evidence="2" type="ORF">GMOD_00004672</name>
</gene>
<accession>A0A3M7MHB6</accession>
<evidence type="ECO:0000313" key="2">
    <source>
        <dbReference type="EMBL" id="RMZ73870.1"/>
    </source>
</evidence>
<sequence length="193" mass="21593">MTWLYLAITKREFVIVPIIDDNGLFPILPYVQWTITIVLTFGSAWSFIIWVVPIIKLNKSFSAVTSLIDMSKRGGKWLEPANASSAVLLAINAILVSQHPDASEAALWKLYAIGSAALFNVAWFEHFFIFPLENRIAALDEKSKMGGSGERWMDVLTGTTLHRDLDKWCRYHGVRATMCVVAASCAFAARVRL</sequence>
<name>A0A3M7MHB6_9PLEO</name>
<keyword evidence="1" id="KW-0812">Transmembrane</keyword>
<dbReference type="InterPro" id="IPR013901">
    <property type="entry name" value="Anthrone_oxy"/>
</dbReference>
<dbReference type="Proteomes" id="UP000265663">
    <property type="component" value="Unassembled WGS sequence"/>
</dbReference>
<proteinExistence type="predicted"/>
<evidence type="ECO:0000256" key="1">
    <source>
        <dbReference type="SAM" id="Phobius"/>
    </source>
</evidence>